<evidence type="ECO:0000313" key="13">
    <source>
        <dbReference type="EMBL" id="TDL21719.1"/>
    </source>
</evidence>
<dbReference type="CDD" id="cd04198">
    <property type="entry name" value="eIF-2B_gamma_N"/>
    <property type="match status" value="1"/>
</dbReference>
<sequence length="528" mass="58418">MNFSELPTVTIPQEFLAVVLAGFGNDLIPLTSDYGDEPCPKALLPVGNRPMISYTLAWLEESGVKDVLLVCPTSHRPIISHYIHSDLASGPFASLRIDIQTYDQSQELSAGTCRIISHFAHRIHGDFIILPCDFFPAPSLHLSKVLDKFRIDSVSDGAVMTSLWFEYKPPEKAKGIEDTWPATVTPVPIIYDEKSGTLLHVDTPDDSDRNSEELEPRMGLIRKYPRTRMTASLLDANVYVCKRSVLDVLAQKPQFDSFREEFVPWLCKVHTQHTKREKYGGVLSSITNNNPASSQSLALQHSTLHQIVKRTPIGRSFRALASEGYPSTNVSRASIPTEMTPTAPPSPTYEDDEVQEEESLRCGIVVHRLCDGYAARSNNIWSYLELNRASLKDLPPTSHDPNLINPKTTITDSLIGESTKIGERSVVKRSVIGRHCVIGKNVKISGSVLLDHCIIDDDVKVDGSLLGKNTHVNAKGELVLCIAPAGYEVERGGVYKHEKLDASDWTAAPVSEESEEDDESEGDDTDDE</sequence>
<dbReference type="GO" id="GO:0005851">
    <property type="term" value="C:eukaryotic translation initiation factor 2B complex"/>
    <property type="evidence" value="ECO:0007669"/>
    <property type="project" value="TreeGrafter"/>
</dbReference>
<dbReference type="OrthoDB" id="1733332at2759"/>
<evidence type="ECO:0000256" key="9">
    <source>
        <dbReference type="ARBA" id="ARBA00046432"/>
    </source>
</evidence>
<evidence type="ECO:0000256" key="5">
    <source>
        <dbReference type="ARBA" id="ARBA00022917"/>
    </source>
</evidence>
<name>A0A4Y7Q473_9AGAM</name>
<dbReference type="VEuPathDB" id="FungiDB:BD410DRAFT_771320"/>
<dbReference type="EMBL" id="ML170179">
    <property type="protein sequence ID" value="TDL21719.1"/>
    <property type="molecule type" value="Genomic_DNA"/>
</dbReference>
<dbReference type="InterPro" id="IPR051960">
    <property type="entry name" value="eIF2B_gamma"/>
</dbReference>
<dbReference type="Proteomes" id="UP000294933">
    <property type="component" value="Unassembled WGS sequence"/>
</dbReference>
<dbReference type="GO" id="GO:0002183">
    <property type="term" value="P:cytoplasmic translational initiation"/>
    <property type="evidence" value="ECO:0007669"/>
    <property type="project" value="TreeGrafter"/>
</dbReference>
<feature type="domain" description="Nucleotidyl transferase" evidence="11">
    <location>
        <begin position="17"/>
        <end position="150"/>
    </location>
</feature>
<comment type="subcellular location">
    <subcellularLocation>
        <location evidence="1">Cytoplasm</location>
        <location evidence="1">Cytosol</location>
    </subcellularLocation>
</comment>
<keyword evidence="13" id="KW-0808">Transferase</keyword>
<dbReference type="Pfam" id="PF25084">
    <property type="entry name" value="LbH_EIF2B"/>
    <property type="match status" value="1"/>
</dbReference>
<reference evidence="13 14" key="1">
    <citation type="submission" date="2018-06" db="EMBL/GenBank/DDBJ databases">
        <title>A transcriptomic atlas of mushroom development highlights an independent origin of complex multicellularity.</title>
        <authorList>
            <consortium name="DOE Joint Genome Institute"/>
            <person name="Krizsan K."/>
            <person name="Almasi E."/>
            <person name="Merenyi Z."/>
            <person name="Sahu N."/>
            <person name="Viragh M."/>
            <person name="Koszo T."/>
            <person name="Mondo S."/>
            <person name="Kiss B."/>
            <person name="Balint B."/>
            <person name="Kues U."/>
            <person name="Barry K."/>
            <person name="Hegedus J.C."/>
            <person name="Henrissat B."/>
            <person name="Johnson J."/>
            <person name="Lipzen A."/>
            <person name="Ohm R."/>
            <person name="Nagy I."/>
            <person name="Pangilinan J."/>
            <person name="Yan J."/>
            <person name="Xiong Y."/>
            <person name="Grigoriev I.V."/>
            <person name="Hibbett D.S."/>
            <person name="Nagy L.G."/>
        </authorList>
    </citation>
    <scope>NUCLEOTIDE SEQUENCE [LARGE SCALE GENOMIC DNA]</scope>
    <source>
        <strain evidence="13 14">SZMC22713</strain>
    </source>
</reference>
<feature type="compositionally biased region" description="Acidic residues" evidence="10">
    <location>
        <begin position="512"/>
        <end position="528"/>
    </location>
</feature>
<dbReference type="InterPro" id="IPR005835">
    <property type="entry name" value="NTP_transferase_dom"/>
</dbReference>
<dbReference type="GO" id="GO:0016746">
    <property type="term" value="F:acyltransferase activity"/>
    <property type="evidence" value="ECO:0007669"/>
    <property type="project" value="UniProtKB-KW"/>
</dbReference>
<evidence type="ECO:0000313" key="14">
    <source>
        <dbReference type="Proteomes" id="UP000294933"/>
    </source>
</evidence>
<protein>
    <recommendedName>
        <fullName evidence="6">Translation initiation factor eIF2B subunit gamma</fullName>
    </recommendedName>
    <alternativeName>
        <fullName evidence="7">eIF2B GDP-GTP exchange factor subunit gamma</fullName>
    </alternativeName>
</protein>
<gene>
    <name evidence="13" type="ORF">BD410DRAFT_771320</name>
</gene>
<feature type="region of interest" description="Disordered" evidence="10">
    <location>
        <begin position="502"/>
        <end position="528"/>
    </location>
</feature>
<organism evidence="13 14">
    <name type="scientific">Rickenella mellea</name>
    <dbReference type="NCBI Taxonomy" id="50990"/>
    <lineage>
        <taxon>Eukaryota</taxon>
        <taxon>Fungi</taxon>
        <taxon>Dikarya</taxon>
        <taxon>Basidiomycota</taxon>
        <taxon>Agaricomycotina</taxon>
        <taxon>Agaricomycetes</taxon>
        <taxon>Hymenochaetales</taxon>
        <taxon>Rickenellaceae</taxon>
        <taxon>Rickenella</taxon>
    </lineage>
</organism>
<dbReference type="InterPro" id="IPR029044">
    <property type="entry name" value="Nucleotide-diphossugar_trans"/>
</dbReference>
<evidence type="ECO:0000256" key="3">
    <source>
        <dbReference type="ARBA" id="ARBA00022490"/>
    </source>
</evidence>
<comment type="subunit">
    <text evidence="9">Component of the translation initiation factor 2B (eIF2B) complex which is a heterodecamer of two sets of five different subunits: alpha, beta, gamma, delta and epsilon. Subunits alpha, beta and delta comprise a regulatory subcomplex and subunits epsilon and gamma comprise a catalytic subcomplex. Within the complex, the hexameric regulatory complex resides at the center, with the two heterodimeric catalytic subcomplexes bound on opposite sides.</text>
</comment>
<evidence type="ECO:0000256" key="1">
    <source>
        <dbReference type="ARBA" id="ARBA00004514"/>
    </source>
</evidence>
<dbReference type="AlphaFoldDB" id="A0A4Y7Q473"/>
<evidence type="ECO:0000256" key="6">
    <source>
        <dbReference type="ARBA" id="ARBA00044196"/>
    </source>
</evidence>
<evidence type="ECO:0000256" key="4">
    <source>
        <dbReference type="ARBA" id="ARBA00022540"/>
    </source>
</evidence>
<dbReference type="SUPFAM" id="SSF53448">
    <property type="entry name" value="Nucleotide-diphospho-sugar transferases"/>
    <property type="match status" value="1"/>
</dbReference>
<keyword evidence="14" id="KW-1185">Reference proteome</keyword>
<keyword evidence="4" id="KW-0396">Initiation factor</keyword>
<evidence type="ECO:0000259" key="12">
    <source>
        <dbReference type="Pfam" id="PF25084"/>
    </source>
</evidence>
<dbReference type="PANTHER" id="PTHR45989:SF1">
    <property type="entry name" value="TRANSLATION INITIATION FACTOR EIF-2B SUBUNIT GAMMA"/>
    <property type="match status" value="1"/>
</dbReference>
<dbReference type="GO" id="GO:0005829">
    <property type="term" value="C:cytosol"/>
    <property type="evidence" value="ECO:0007669"/>
    <property type="project" value="UniProtKB-SubCell"/>
</dbReference>
<keyword evidence="13" id="KW-0012">Acyltransferase</keyword>
<evidence type="ECO:0000256" key="2">
    <source>
        <dbReference type="ARBA" id="ARBA00007878"/>
    </source>
</evidence>
<evidence type="ECO:0000259" key="11">
    <source>
        <dbReference type="Pfam" id="PF00483"/>
    </source>
</evidence>
<feature type="compositionally biased region" description="Polar residues" evidence="10">
    <location>
        <begin position="328"/>
        <end position="340"/>
    </location>
</feature>
<dbReference type="InterPro" id="IPR056764">
    <property type="entry name" value="LbH_EIF2B3/5"/>
</dbReference>
<accession>A0A4Y7Q473</accession>
<comment type="similarity">
    <text evidence="2">Belongs to the eIF-2B gamma/epsilon subunits family.</text>
</comment>
<keyword evidence="5" id="KW-0648">Protein biosynthesis</keyword>
<feature type="domain" description="EIF2B subunit epsilon/gamma LbH" evidence="12">
    <location>
        <begin position="411"/>
        <end position="476"/>
    </location>
</feature>
<dbReference type="Pfam" id="PF00483">
    <property type="entry name" value="NTP_transferase"/>
    <property type="match status" value="1"/>
</dbReference>
<keyword evidence="3" id="KW-0963">Cytoplasm</keyword>
<dbReference type="PANTHER" id="PTHR45989">
    <property type="entry name" value="TRANSLATION INITIATION FACTOR EIF-2B SUBUNIT GAMMA"/>
    <property type="match status" value="1"/>
</dbReference>
<proteinExistence type="inferred from homology"/>
<dbReference type="GO" id="GO:0005085">
    <property type="term" value="F:guanyl-nucleotide exchange factor activity"/>
    <property type="evidence" value="ECO:0007669"/>
    <property type="project" value="TreeGrafter"/>
</dbReference>
<comment type="function">
    <text evidence="8">Acts as a component of the translation initiation factor 2B (eIF2B) complex, which catalyzes the exchange of GDP for GTP on the eukaryotic initiation factor 2 (eIF2) complex gamma subunit. Its guanine nucleotide exchange factor activity is repressed when bound to eIF2 complex phosphorylated on the alpha subunit, thereby limiting the amount of methionyl-initiator methionine tRNA available to the ribosome and consequently global translation is repressed.</text>
</comment>
<dbReference type="Gene3D" id="3.90.550.10">
    <property type="entry name" value="Spore Coat Polysaccharide Biosynthesis Protein SpsA, Chain A"/>
    <property type="match status" value="1"/>
</dbReference>
<dbReference type="Gene3D" id="2.160.10.10">
    <property type="entry name" value="Hexapeptide repeat proteins"/>
    <property type="match status" value="1"/>
</dbReference>
<evidence type="ECO:0000256" key="8">
    <source>
        <dbReference type="ARBA" id="ARBA00045373"/>
    </source>
</evidence>
<feature type="region of interest" description="Disordered" evidence="10">
    <location>
        <begin position="328"/>
        <end position="350"/>
    </location>
</feature>
<evidence type="ECO:0000256" key="7">
    <source>
        <dbReference type="ARBA" id="ARBA00044229"/>
    </source>
</evidence>
<dbReference type="STRING" id="50990.A0A4Y7Q473"/>
<dbReference type="GO" id="GO:0003743">
    <property type="term" value="F:translation initiation factor activity"/>
    <property type="evidence" value="ECO:0007669"/>
    <property type="project" value="UniProtKB-KW"/>
</dbReference>
<evidence type="ECO:0000256" key="10">
    <source>
        <dbReference type="SAM" id="MobiDB-lite"/>
    </source>
</evidence>